<feature type="compositionally biased region" description="Basic and acidic residues" evidence="3">
    <location>
        <begin position="433"/>
        <end position="442"/>
    </location>
</feature>
<dbReference type="SUPFAM" id="SSF103657">
    <property type="entry name" value="BAR/IMD domain-like"/>
    <property type="match status" value="1"/>
</dbReference>
<feature type="compositionally biased region" description="Polar residues" evidence="3">
    <location>
        <begin position="324"/>
        <end position="333"/>
    </location>
</feature>
<dbReference type="InterPro" id="IPR018808">
    <property type="entry name" value="Muniscin_C"/>
</dbReference>
<feature type="domain" description="MHD" evidence="4">
    <location>
        <begin position="658"/>
        <end position="924"/>
    </location>
</feature>
<keyword evidence="6" id="KW-1185">Reference proteome</keyword>
<dbReference type="AlphaFoldDB" id="A0AAI9E903"/>
<protein>
    <recommendedName>
        <fullName evidence="4">MHD domain-containing protein</fullName>
    </recommendedName>
</protein>
<reference evidence="5" key="1">
    <citation type="submission" date="2023-11" db="EMBL/GenBank/DDBJ databases">
        <authorList>
            <person name="Alioto T."/>
            <person name="Alioto T."/>
            <person name="Gomez Garrido J."/>
        </authorList>
    </citation>
    <scope>NUCLEOTIDE SEQUENCE</scope>
</reference>
<name>A0AAI9E903_9PEZI</name>
<dbReference type="CDD" id="cd07650">
    <property type="entry name" value="F-BAR_Syp1p_like"/>
    <property type="match status" value="1"/>
</dbReference>
<feature type="region of interest" description="Disordered" evidence="3">
    <location>
        <begin position="575"/>
        <end position="659"/>
    </location>
</feature>
<gene>
    <name evidence="5" type="ORF">LECACI_7A002557</name>
</gene>
<evidence type="ECO:0000313" key="5">
    <source>
        <dbReference type="EMBL" id="CAK3907415.1"/>
    </source>
</evidence>
<evidence type="ECO:0000313" key="6">
    <source>
        <dbReference type="Proteomes" id="UP001296104"/>
    </source>
</evidence>
<feature type="coiled-coil region" evidence="2">
    <location>
        <begin position="123"/>
        <end position="150"/>
    </location>
</feature>
<dbReference type="GO" id="GO:0006897">
    <property type="term" value="P:endocytosis"/>
    <property type="evidence" value="ECO:0007669"/>
    <property type="project" value="UniProtKB-KW"/>
</dbReference>
<keyword evidence="1" id="KW-0254">Endocytosis</keyword>
<accession>A0AAI9E903</accession>
<dbReference type="GO" id="GO:0032153">
    <property type="term" value="C:cell division site"/>
    <property type="evidence" value="ECO:0007669"/>
    <property type="project" value="TreeGrafter"/>
</dbReference>
<dbReference type="GO" id="GO:0032185">
    <property type="term" value="P:septin cytoskeleton organization"/>
    <property type="evidence" value="ECO:0007669"/>
    <property type="project" value="TreeGrafter"/>
</dbReference>
<evidence type="ECO:0000256" key="3">
    <source>
        <dbReference type="SAM" id="MobiDB-lite"/>
    </source>
</evidence>
<feature type="compositionally biased region" description="Polar residues" evidence="3">
    <location>
        <begin position="273"/>
        <end position="285"/>
    </location>
</feature>
<proteinExistence type="predicted"/>
<dbReference type="Pfam" id="PF00611">
    <property type="entry name" value="FCH"/>
    <property type="match status" value="1"/>
</dbReference>
<dbReference type="Pfam" id="PF10291">
    <property type="entry name" value="muHD"/>
    <property type="match status" value="1"/>
</dbReference>
<dbReference type="Gene3D" id="1.20.1270.60">
    <property type="entry name" value="Arfaptin homology (AH) domain/BAR domain"/>
    <property type="match status" value="1"/>
</dbReference>
<dbReference type="InterPro" id="IPR027267">
    <property type="entry name" value="AH/BAR_dom_sf"/>
</dbReference>
<feature type="region of interest" description="Disordered" evidence="3">
    <location>
        <begin position="236"/>
        <end position="487"/>
    </location>
</feature>
<dbReference type="GO" id="GO:0030139">
    <property type="term" value="C:endocytic vesicle"/>
    <property type="evidence" value="ECO:0007669"/>
    <property type="project" value="TreeGrafter"/>
</dbReference>
<dbReference type="Proteomes" id="UP001296104">
    <property type="component" value="Unassembled WGS sequence"/>
</dbReference>
<feature type="compositionally biased region" description="Polar residues" evidence="3">
    <location>
        <begin position="532"/>
        <end position="558"/>
    </location>
</feature>
<feature type="compositionally biased region" description="Polar residues" evidence="3">
    <location>
        <begin position="636"/>
        <end position="649"/>
    </location>
</feature>
<evidence type="ECO:0000259" key="4">
    <source>
        <dbReference type="PROSITE" id="PS51072"/>
    </source>
</evidence>
<feature type="compositionally biased region" description="Low complexity" evidence="3">
    <location>
        <begin position="253"/>
        <end position="266"/>
    </location>
</feature>
<sequence>MERAEYPAMLPKLAPAQAADVLNDRVRQVGKLNTAIADWLQERSRLEEQYAAGLRKLARKPMEDVDLGIFSVPWSTMTNSMDTLAESHASLASKIQVDVEAPIRDFAVSNREMQAMSTIQGNLGSMARDIERAQQRTEKLQGKGEKAEASKVANATSDLDTAKAAWDSQAPYVFETLQSLDETRVNTLRDLLTQLQTLEVDQVEKNRVAAEQCLNVLLNVETQDEIKTFALKTLSGASGRPSANRPSRASFIPSMPSMPGSSSSTPQRAREGSASNSNALTTIPSNAEDDASQISGTPEPTKKGGFKGLKRLGTVVSRRRESKQTSSLPATSESPERKAKGRTFGLGRLGRNKGSYGLEPPQEEPSGSLRPRSPFRMGSEVMESTEVREQPSSPSNDRPPQLDLPHMNGSSSALSPTLNVPNGSHQGDLADLDPPKPTEPEPSRVPTFAEPQRDSEGYSVPPQQLDPISQAEADLTAAERPEPQFNVNIRNAPIREEGGEAALASVANKLAPPPTQRRAGTVRGRRDARNSAVISTYSSSDQATPEASSAAVPSTTQRAFEPTSALAPVADPVVAPAVQPPSAPSTSPGTQSPLGGFSPVGAGNVNAFSPFSGGAEPHSPIRPSSRAAVGADHAGDNQSIRSGRSTASQGMRHPELIQPGLSSSIIETISVRFDSKQVSNASLIGEVALAYNATDFNASHGHETIRLEHFSSLDKVAPNPAFIHQVADKEGEYSINLAQIAKTQIAFKYQLRHDEAEQHIPLLLTPAYKTGPTQTDVIVNYSLYPGFTLQGRENLALSNVTIGLILEGAKATNCMTKPTGTFNREKNLVFWQLGDITLTPGAAPEKLLARFVTESEAKGGSIDAKWEIHGDGTPGIGSPIAVSMSGQGVGEGADPFADEGAPAGGSWKGVPVVRKLTSGSYVAKS</sequence>
<dbReference type="PANTHER" id="PTHR23065:SF54">
    <property type="entry name" value="SUPPRESSOR OF YEAST PROFILIN DELETION"/>
    <property type="match status" value="1"/>
</dbReference>
<evidence type="ECO:0000256" key="2">
    <source>
        <dbReference type="SAM" id="Coils"/>
    </source>
</evidence>
<dbReference type="GO" id="GO:0005886">
    <property type="term" value="C:plasma membrane"/>
    <property type="evidence" value="ECO:0007669"/>
    <property type="project" value="TreeGrafter"/>
</dbReference>
<keyword evidence="2" id="KW-0175">Coiled coil</keyword>
<dbReference type="FunFam" id="1.20.1270.60:FF:000102">
    <property type="entry name" value="WGS project CABT00000000 data, contig 2.23"/>
    <property type="match status" value="1"/>
</dbReference>
<dbReference type="InterPro" id="IPR001060">
    <property type="entry name" value="FCH_dom"/>
</dbReference>
<dbReference type="SMART" id="SM00055">
    <property type="entry name" value="FCH"/>
    <property type="match status" value="1"/>
</dbReference>
<dbReference type="EMBL" id="CAVMBE010000011">
    <property type="protein sequence ID" value="CAK3907415.1"/>
    <property type="molecule type" value="Genomic_DNA"/>
</dbReference>
<feature type="compositionally biased region" description="Polar residues" evidence="3">
    <location>
        <begin position="408"/>
        <end position="425"/>
    </location>
</feature>
<feature type="region of interest" description="Disordered" evidence="3">
    <location>
        <begin position="506"/>
        <end position="562"/>
    </location>
</feature>
<feature type="region of interest" description="Disordered" evidence="3">
    <location>
        <begin position="889"/>
        <end position="909"/>
    </location>
</feature>
<dbReference type="InterPro" id="IPR028565">
    <property type="entry name" value="MHD"/>
</dbReference>
<evidence type="ECO:0000256" key="1">
    <source>
        <dbReference type="ARBA" id="ARBA00022583"/>
    </source>
</evidence>
<dbReference type="PROSITE" id="PS51072">
    <property type="entry name" value="MHD"/>
    <property type="match status" value="1"/>
</dbReference>
<dbReference type="PANTHER" id="PTHR23065">
    <property type="entry name" value="PROLINE-SERINE-THREONINE PHOSPHATASE INTERACTING PROTEIN 1"/>
    <property type="match status" value="1"/>
</dbReference>
<comment type="caution">
    <text evidence="5">The sequence shown here is derived from an EMBL/GenBank/DDBJ whole genome shotgun (WGS) entry which is preliminary data.</text>
</comment>
<organism evidence="5 6">
    <name type="scientific">Lecanosticta acicola</name>
    <dbReference type="NCBI Taxonomy" id="111012"/>
    <lineage>
        <taxon>Eukaryota</taxon>
        <taxon>Fungi</taxon>
        <taxon>Dikarya</taxon>
        <taxon>Ascomycota</taxon>
        <taxon>Pezizomycotina</taxon>
        <taxon>Dothideomycetes</taxon>
        <taxon>Dothideomycetidae</taxon>
        <taxon>Mycosphaerellales</taxon>
        <taxon>Mycosphaerellaceae</taxon>
        <taxon>Lecanosticta</taxon>
    </lineage>
</organism>